<accession>A0A131YS31</accession>
<dbReference type="EMBL" id="GEDV01007169">
    <property type="protein sequence ID" value="JAP81388.1"/>
    <property type="molecule type" value="Transcribed_RNA"/>
</dbReference>
<dbReference type="InterPro" id="IPR000477">
    <property type="entry name" value="RT_dom"/>
</dbReference>
<proteinExistence type="predicted"/>
<evidence type="ECO:0000313" key="2">
    <source>
        <dbReference type="EMBL" id="JAP81388.1"/>
    </source>
</evidence>
<evidence type="ECO:0000259" key="1">
    <source>
        <dbReference type="PROSITE" id="PS50878"/>
    </source>
</evidence>
<dbReference type="Pfam" id="PF00078">
    <property type="entry name" value="RVT_1"/>
    <property type="match status" value="1"/>
</dbReference>
<dbReference type="InterPro" id="IPR043502">
    <property type="entry name" value="DNA/RNA_pol_sf"/>
</dbReference>
<dbReference type="AlphaFoldDB" id="A0A131YS31"/>
<dbReference type="PROSITE" id="PS50878">
    <property type="entry name" value="RT_POL"/>
    <property type="match status" value="1"/>
</dbReference>
<dbReference type="GO" id="GO:0071897">
    <property type="term" value="P:DNA biosynthetic process"/>
    <property type="evidence" value="ECO:0007669"/>
    <property type="project" value="UniProtKB-ARBA"/>
</dbReference>
<name>A0A131YS31_RHIAP</name>
<sequence>METIEISREGVFQQLLKLDTKKSSGPDGIPTVFLKRYAEWMSHYLTIIFQKTYTTQSLPQDWRTAFVIPVFKGGNRKQATNYRPVSLTSVSCKVFEHIIAKLRFVDQNTLLYPCQHGFRTGLSTVTQLIETIHDFAAAVDISQQVDVVCVDFAKAFDKVSRVQLIFKLRNAGINELVVKWIEAYLTNRTQVVNLDGHLSDPLAVLSGVPQGSVLGPLLFLLYINDISSIAEEGVQVKLFADDCLIYATITKLDDQLRVQNCLQHLDNWCRKWKMAINYSKSTYTHISRRKTIHSFSYSIDGHLLVHAHQFKYLGVTITQKLTWNEHMDNVCTKAYQKLYILRKKLEHASRDVKYIAYTTFVRTILEYSAVVWSPHQVTFKKKLERIQRLAARFICSTYRRKESVTLMLRRCNLDSLELRRNKYRLKVLFQIMHDQLKIDKLKYLHAPGKRNPRTNHD</sequence>
<dbReference type="SUPFAM" id="SSF56672">
    <property type="entry name" value="DNA/RNA polymerases"/>
    <property type="match status" value="1"/>
</dbReference>
<reference evidence="2" key="1">
    <citation type="journal article" date="2016" name="Ticks Tick Borne Dis.">
        <title>De novo assembly and annotation of the salivary gland transcriptome of Rhipicephalus appendiculatus male and female ticks during blood feeding.</title>
        <authorList>
            <person name="de Castro M.H."/>
            <person name="de Klerk D."/>
            <person name="Pienaar R."/>
            <person name="Latif A.A."/>
            <person name="Rees D.J."/>
            <person name="Mans B.J."/>
        </authorList>
    </citation>
    <scope>NUCLEOTIDE SEQUENCE</scope>
    <source>
        <tissue evidence="2">Salivary glands</tissue>
    </source>
</reference>
<dbReference type="PANTHER" id="PTHR33332">
    <property type="entry name" value="REVERSE TRANSCRIPTASE DOMAIN-CONTAINING PROTEIN"/>
    <property type="match status" value="1"/>
</dbReference>
<organism evidence="2">
    <name type="scientific">Rhipicephalus appendiculatus</name>
    <name type="common">Brown ear tick</name>
    <dbReference type="NCBI Taxonomy" id="34631"/>
    <lineage>
        <taxon>Eukaryota</taxon>
        <taxon>Metazoa</taxon>
        <taxon>Ecdysozoa</taxon>
        <taxon>Arthropoda</taxon>
        <taxon>Chelicerata</taxon>
        <taxon>Arachnida</taxon>
        <taxon>Acari</taxon>
        <taxon>Parasitiformes</taxon>
        <taxon>Ixodida</taxon>
        <taxon>Ixodoidea</taxon>
        <taxon>Ixodidae</taxon>
        <taxon>Rhipicephalinae</taxon>
        <taxon>Rhipicephalus</taxon>
        <taxon>Rhipicephalus</taxon>
    </lineage>
</organism>
<feature type="domain" description="Reverse transcriptase" evidence="1">
    <location>
        <begin position="51"/>
        <end position="317"/>
    </location>
</feature>
<protein>
    <submittedName>
        <fullName evidence="2">Tick transposon</fullName>
    </submittedName>
</protein>
<dbReference type="CDD" id="cd01650">
    <property type="entry name" value="RT_nLTR_like"/>
    <property type="match status" value="1"/>
</dbReference>